<organism evidence="1 2">
    <name type="scientific">Oculimacula yallundae</name>
    <dbReference type="NCBI Taxonomy" id="86028"/>
    <lineage>
        <taxon>Eukaryota</taxon>
        <taxon>Fungi</taxon>
        <taxon>Dikarya</taxon>
        <taxon>Ascomycota</taxon>
        <taxon>Pezizomycotina</taxon>
        <taxon>Leotiomycetes</taxon>
        <taxon>Helotiales</taxon>
        <taxon>Ploettnerulaceae</taxon>
        <taxon>Oculimacula</taxon>
    </lineage>
</organism>
<keyword evidence="2" id="KW-1185">Reference proteome</keyword>
<sequence>MCWNFHQRIKVRNKTAIDTGTSSITTEHYTSTKTYTHYAFRTRRKKVPELRSYIVRLWVKLRPSLSMADQYKGGWVVFNVAF</sequence>
<reference evidence="1 2" key="1">
    <citation type="journal article" date="2024" name="Commun. Biol.">
        <title>Comparative genomic analysis of thermophilic fungi reveals convergent evolutionary adaptations and gene losses.</title>
        <authorList>
            <person name="Steindorff A.S."/>
            <person name="Aguilar-Pontes M.V."/>
            <person name="Robinson A.J."/>
            <person name="Andreopoulos B."/>
            <person name="LaButti K."/>
            <person name="Kuo A."/>
            <person name="Mondo S."/>
            <person name="Riley R."/>
            <person name="Otillar R."/>
            <person name="Haridas S."/>
            <person name="Lipzen A."/>
            <person name="Grimwood J."/>
            <person name="Schmutz J."/>
            <person name="Clum A."/>
            <person name="Reid I.D."/>
            <person name="Moisan M.C."/>
            <person name="Butler G."/>
            <person name="Nguyen T.T.M."/>
            <person name="Dewar K."/>
            <person name="Conant G."/>
            <person name="Drula E."/>
            <person name="Henrissat B."/>
            <person name="Hansel C."/>
            <person name="Singer S."/>
            <person name="Hutchinson M.I."/>
            <person name="de Vries R.P."/>
            <person name="Natvig D.O."/>
            <person name="Powell A.J."/>
            <person name="Tsang A."/>
            <person name="Grigoriev I.V."/>
        </authorList>
    </citation>
    <scope>NUCLEOTIDE SEQUENCE [LARGE SCALE GENOMIC DNA]</scope>
    <source>
        <strain evidence="1 2">CBS 494.80</strain>
    </source>
</reference>
<dbReference type="Proteomes" id="UP001595075">
    <property type="component" value="Unassembled WGS sequence"/>
</dbReference>
<evidence type="ECO:0000313" key="2">
    <source>
        <dbReference type="Proteomes" id="UP001595075"/>
    </source>
</evidence>
<feature type="non-terminal residue" evidence="1">
    <location>
        <position position="82"/>
    </location>
</feature>
<proteinExistence type="predicted"/>
<dbReference type="EMBL" id="JAZHXI010000014">
    <property type="protein sequence ID" value="KAL2064490.1"/>
    <property type="molecule type" value="Genomic_DNA"/>
</dbReference>
<gene>
    <name evidence="1" type="ORF">VTL71DRAFT_4984</name>
</gene>
<evidence type="ECO:0000313" key="1">
    <source>
        <dbReference type="EMBL" id="KAL2064490.1"/>
    </source>
</evidence>
<accession>A0ABR4C3K8</accession>
<name>A0ABR4C3K8_9HELO</name>
<comment type="caution">
    <text evidence="1">The sequence shown here is derived from an EMBL/GenBank/DDBJ whole genome shotgun (WGS) entry which is preliminary data.</text>
</comment>
<protein>
    <submittedName>
        <fullName evidence="1">Uncharacterized protein</fullName>
    </submittedName>
</protein>